<feature type="domain" description="Ig-like" evidence="12">
    <location>
        <begin position="304"/>
        <end position="422"/>
    </location>
</feature>
<dbReference type="FunFam" id="2.60.40.10:FF:000088">
    <property type="entry name" value="Butyrophilin subfamily 1 member A1"/>
    <property type="match status" value="1"/>
</dbReference>
<dbReference type="InterPro" id="IPR013320">
    <property type="entry name" value="ConA-like_dom_sf"/>
</dbReference>
<dbReference type="GO" id="GO:0042110">
    <property type="term" value="P:T cell activation"/>
    <property type="evidence" value="ECO:0007669"/>
    <property type="project" value="UniProtKB-ARBA"/>
</dbReference>
<dbReference type="InterPro" id="IPR003599">
    <property type="entry name" value="Ig_sub"/>
</dbReference>
<keyword evidence="5" id="KW-1133">Transmembrane helix</keyword>
<keyword evidence="14" id="KW-1185">Reference proteome</keyword>
<keyword evidence="4" id="KW-0732">Signal</keyword>
<evidence type="ECO:0000256" key="1">
    <source>
        <dbReference type="ARBA" id="ARBA00004479"/>
    </source>
</evidence>
<dbReference type="PRINTS" id="PR01407">
    <property type="entry name" value="BUTYPHLNCDUF"/>
</dbReference>
<dbReference type="PANTHER" id="PTHR24103">
    <property type="entry name" value="E3 UBIQUITIN-PROTEIN LIGASE TRIM"/>
    <property type="match status" value="1"/>
</dbReference>
<evidence type="ECO:0000256" key="9">
    <source>
        <dbReference type="ARBA" id="ARBA00023319"/>
    </source>
</evidence>
<dbReference type="SMART" id="SM00409">
    <property type="entry name" value="IG"/>
    <property type="match status" value="1"/>
</dbReference>
<dbReference type="Pfam" id="PF13765">
    <property type="entry name" value="PRY"/>
    <property type="match status" value="2"/>
</dbReference>
<dbReference type="AlphaFoldDB" id="A0A8X7X660"/>
<name>A0A8X7X660_POLSE</name>
<dbReference type="GO" id="GO:0016020">
    <property type="term" value="C:membrane"/>
    <property type="evidence" value="ECO:0007669"/>
    <property type="project" value="UniProtKB-SubCell"/>
</dbReference>
<evidence type="ECO:0000313" key="13">
    <source>
        <dbReference type="EMBL" id="KAG2462875.1"/>
    </source>
</evidence>
<dbReference type="Gene3D" id="2.60.40.10">
    <property type="entry name" value="Immunoglobulins"/>
    <property type="match status" value="2"/>
</dbReference>
<feature type="domain" description="B30.2/SPRY" evidence="11">
    <location>
        <begin position="131"/>
        <end position="324"/>
    </location>
</feature>
<evidence type="ECO:0000259" key="11">
    <source>
        <dbReference type="PROSITE" id="PS50188"/>
    </source>
</evidence>
<dbReference type="InterPro" id="IPR053896">
    <property type="entry name" value="BTN3A2-like_Ig-C"/>
</dbReference>
<dbReference type="GO" id="GO:1903037">
    <property type="term" value="P:regulation of leukocyte cell-cell adhesion"/>
    <property type="evidence" value="ECO:0007669"/>
    <property type="project" value="UniProtKB-ARBA"/>
</dbReference>
<dbReference type="CDD" id="cd13733">
    <property type="entry name" value="SPRY_PRY_C-I_1"/>
    <property type="match status" value="2"/>
</dbReference>
<dbReference type="Pfam" id="PF22705">
    <property type="entry name" value="C2-set_3"/>
    <property type="match status" value="1"/>
</dbReference>
<dbReference type="InterPro" id="IPR013783">
    <property type="entry name" value="Ig-like_fold"/>
</dbReference>
<dbReference type="InterPro" id="IPR013106">
    <property type="entry name" value="Ig_V-set"/>
</dbReference>
<sequence>MKEESKAVLNVEEHFINKELRPEEQKKVKWKKVQKPNKQMVPPSAIRYKKVNVLTYCNSIHDFSITHRRQKTRLECSAEKWNPQPEVTWRDMNGADVTSQSTIKSERDSEGLLRVSSVLPVKEEYNVFSCLMRSKAPKPDWHSRLGIYTDVTFDPETAHPCLIVSEDGKEVRHTDTRQRVTDNPKRFDNYVLVLAREGFTSGRHYWEVEVGGKTEWTLGVARESVNRKEKITLSPDNGYWTVWLRNENEYEALNYSSVILPLRVKPQTVGVFLDYDEGQVSFYNAQSRSHLYTFTDSFTEPLYPYFSPEPNDGDSFIVVGPSKPVVTYVGEDVVLPASLSPALNAEAFEVNWFTTNFSTPELLYADYKIRQQSDTRRTLSRDNLKNGNVSLIIRNVRVSDDHLYKCLVYSGEREAETQVSLTVEADVTFDPETAHPRLIVSEDGKEVRDTSTRQRVMDNPKRFDCYVLVLAREGFTSGRHYWEVEVGGKTEWTLGVARESVNRKGRIILTPDDGCWTVWLMNENEYIAVTDHSLPLPLRVKPQTVGVFLDYDEGQVSFYNAQSRSHLYTFTDSFTEPLYPYFSPGVNNDGKNAAPLVICPLRTH</sequence>
<dbReference type="InterPro" id="IPR003879">
    <property type="entry name" value="Butyrophylin_SPRY"/>
</dbReference>
<dbReference type="Pfam" id="PF00622">
    <property type="entry name" value="SPRY"/>
    <property type="match status" value="2"/>
</dbReference>
<keyword evidence="13" id="KW-0436">Ligase</keyword>
<evidence type="ECO:0000256" key="6">
    <source>
        <dbReference type="ARBA" id="ARBA00023136"/>
    </source>
</evidence>
<keyword evidence="6" id="KW-0472">Membrane</keyword>
<dbReference type="SMART" id="SM00589">
    <property type="entry name" value="PRY"/>
    <property type="match status" value="2"/>
</dbReference>
<evidence type="ECO:0000259" key="12">
    <source>
        <dbReference type="PROSITE" id="PS50835"/>
    </source>
</evidence>
<comment type="similarity">
    <text evidence="10">Belongs to the SKINT family.</text>
</comment>
<keyword evidence="9" id="KW-0393">Immunoglobulin domain</keyword>
<proteinExistence type="inferred from homology"/>
<dbReference type="Gene3D" id="2.60.120.920">
    <property type="match status" value="2"/>
</dbReference>
<evidence type="ECO:0000256" key="4">
    <source>
        <dbReference type="ARBA" id="ARBA00022729"/>
    </source>
</evidence>
<organism evidence="13 14">
    <name type="scientific">Polypterus senegalus</name>
    <name type="common">Senegal bichir</name>
    <dbReference type="NCBI Taxonomy" id="55291"/>
    <lineage>
        <taxon>Eukaryota</taxon>
        <taxon>Metazoa</taxon>
        <taxon>Chordata</taxon>
        <taxon>Craniata</taxon>
        <taxon>Vertebrata</taxon>
        <taxon>Euteleostomi</taxon>
        <taxon>Actinopterygii</taxon>
        <taxon>Polypteriformes</taxon>
        <taxon>Polypteridae</taxon>
        <taxon>Polypterus</taxon>
    </lineage>
</organism>
<evidence type="ECO:0000256" key="7">
    <source>
        <dbReference type="ARBA" id="ARBA00023157"/>
    </source>
</evidence>
<dbReference type="InterPro" id="IPR036179">
    <property type="entry name" value="Ig-like_dom_sf"/>
</dbReference>
<dbReference type="InterPro" id="IPR006574">
    <property type="entry name" value="PRY"/>
</dbReference>
<dbReference type="InterPro" id="IPR001870">
    <property type="entry name" value="B30.2/SPRY"/>
</dbReference>
<keyword evidence="3" id="KW-0812">Transmembrane</keyword>
<evidence type="ECO:0000256" key="8">
    <source>
        <dbReference type="ARBA" id="ARBA00023180"/>
    </source>
</evidence>
<dbReference type="FunFam" id="2.60.120.920:FF:000004">
    <property type="entry name" value="Butyrophilin subfamily 1 member A1"/>
    <property type="match status" value="2"/>
</dbReference>
<dbReference type="InterPro" id="IPR043136">
    <property type="entry name" value="B30.2/SPRY_sf"/>
</dbReference>
<dbReference type="PROSITE" id="PS50188">
    <property type="entry name" value="B302_SPRY"/>
    <property type="match status" value="2"/>
</dbReference>
<keyword evidence="8" id="KW-0325">Glycoprotein</keyword>
<comment type="caution">
    <text evidence="13">The sequence shown here is derived from an EMBL/GenBank/DDBJ whole genome shotgun (WGS) entry which is preliminary data.</text>
</comment>
<dbReference type="SUPFAM" id="SSF48726">
    <property type="entry name" value="Immunoglobulin"/>
    <property type="match status" value="2"/>
</dbReference>
<feature type="domain" description="Ig-like" evidence="12">
    <location>
        <begin position="43"/>
        <end position="130"/>
    </location>
</feature>
<dbReference type="SMART" id="SM00449">
    <property type="entry name" value="SPRY"/>
    <property type="match status" value="2"/>
</dbReference>
<dbReference type="GO" id="GO:0050863">
    <property type="term" value="P:regulation of T cell activation"/>
    <property type="evidence" value="ECO:0007669"/>
    <property type="project" value="UniProtKB-ARBA"/>
</dbReference>
<evidence type="ECO:0000313" key="14">
    <source>
        <dbReference type="Proteomes" id="UP000886611"/>
    </source>
</evidence>
<gene>
    <name evidence="13" type="primary">Trim39_2</name>
    <name evidence="13" type="ORF">GTO96_0002065</name>
</gene>
<dbReference type="PROSITE" id="PS50835">
    <property type="entry name" value="IG_LIKE"/>
    <property type="match status" value="2"/>
</dbReference>
<dbReference type="InterPro" id="IPR003877">
    <property type="entry name" value="SPRY_dom"/>
</dbReference>
<comment type="subcellular location">
    <subcellularLocation>
        <location evidence="1">Membrane</location>
        <topology evidence="1">Single-pass type I membrane protein</topology>
    </subcellularLocation>
</comment>
<accession>A0A8X7X660</accession>
<reference evidence="13 14" key="1">
    <citation type="journal article" date="2021" name="Cell">
        <title>Tracing the genetic footprints of vertebrate landing in non-teleost ray-finned fishes.</title>
        <authorList>
            <person name="Bi X."/>
            <person name="Wang K."/>
            <person name="Yang L."/>
            <person name="Pan H."/>
            <person name="Jiang H."/>
            <person name="Wei Q."/>
            <person name="Fang M."/>
            <person name="Yu H."/>
            <person name="Zhu C."/>
            <person name="Cai Y."/>
            <person name="He Y."/>
            <person name="Gan X."/>
            <person name="Zeng H."/>
            <person name="Yu D."/>
            <person name="Zhu Y."/>
            <person name="Jiang H."/>
            <person name="Qiu Q."/>
            <person name="Yang H."/>
            <person name="Zhang Y.E."/>
            <person name="Wang W."/>
            <person name="Zhu M."/>
            <person name="He S."/>
            <person name="Zhang G."/>
        </authorList>
    </citation>
    <scope>NUCLEOTIDE SEQUENCE [LARGE SCALE GENOMIC DNA]</scope>
    <source>
        <strain evidence="13">Bchr_013</strain>
    </source>
</reference>
<dbReference type="EMBL" id="JAATIS010004040">
    <property type="protein sequence ID" value="KAG2462875.1"/>
    <property type="molecule type" value="Genomic_DNA"/>
</dbReference>
<dbReference type="SMART" id="SM00406">
    <property type="entry name" value="IGv"/>
    <property type="match status" value="1"/>
</dbReference>
<dbReference type="Pfam" id="PF07686">
    <property type="entry name" value="V-set"/>
    <property type="match status" value="1"/>
</dbReference>
<dbReference type="InterPro" id="IPR050143">
    <property type="entry name" value="TRIM/RBCC"/>
</dbReference>
<dbReference type="FunFam" id="2.60.40.10:FF:000142">
    <property type="entry name" value="V-set domain-containing T-cell activation inhibitor 1"/>
    <property type="match status" value="1"/>
</dbReference>
<feature type="non-terminal residue" evidence="13">
    <location>
        <position position="1"/>
    </location>
</feature>
<protein>
    <submittedName>
        <fullName evidence="13">TRI39 ligase</fullName>
    </submittedName>
</protein>
<comment type="similarity">
    <text evidence="2">Belongs to the immunoglobulin superfamily. BTN/MOG family.</text>
</comment>
<dbReference type="Proteomes" id="UP000886611">
    <property type="component" value="Unassembled WGS sequence"/>
</dbReference>
<evidence type="ECO:0000256" key="3">
    <source>
        <dbReference type="ARBA" id="ARBA00022692"/>
    </source>
</evidence>
<evidence type="ECO:0000256" key="5">
    <source>
        <dbReference type="ARBA" id="ARBA00022989"/>
    </source>
</evidence>
<keyword evidence="7" id="KW-1015">Disulfide bond</keyword>
<feature type="domain" description="B30.2/SPRY" evidence="11">
    <location>
        <begin position="407"/>
        <end position="601"/>
    </location>
</feature>
<dbReference type="GO" id="GO:0016874">
    <property type="term" value="F:ligase activity"/>
    <property type="evidence" value="ECO:0007669"/>
    <property type="project" value="UniProtKB-KW"/>
</dbReference>
<evidence type="ECO:0000256" key="10">
    <source>
        <dbReference type="ARBA" id="ARBA00038221"/>
    </source>
</evidence>
<feature type="non-terminal residue" evidence="13">
    <location>
        <position position="604"/>
    </location>
</feature>
<dbReference type="InterPro" id="IPR007110">
    <property type="entry name" value="Ig-like_dom"/>
</dbReference>
<dbReference type="SUPFAM" id="SSF49899">
    <property type="entry name" value="Concanavalin A-like lectins/glucanases"/>
    <property type="match status" value="2"/>
</dbReference>
<evidence type="ECO:0000256" key="2">
    <source>
        <dbReference type="ARBA" id="ARBA00007591"/>
    </source>
</evidence>